<dbReference type="Proteomes" id="UP000800040">
    <property type="component" value="Unassembled WGS sequence"/>
</dbReference>
<protein>
    <submittedName>
        <fullName evidence="1">Uncharacterized protein</fullName>
    </submittedName>
</protein>
<dbReference type="EMBL" id="ML975377">
    <property type="protein sequence ID" value="KAF1830979.1"/>
    <property type="molecule type" value="Genomic_DNA"/>
</dbReference>
<name>A0A6A5K1V3_9PLEO</name>
<accession>A0A6A5K1V3</accession>
<evidence type="ECO:0000313" key="2">
    <source>
        <dbReference type="Proteomes" id="UP000800040"/>
    </source>
</evidence>
<dbReference type="OrthoDB" id="4357141at2759"/>
<dbReference type="AlphaFoldDB" id="A0A6A5K1V3"/>
<reference evidence="1" key="1">
    <citation type="submission" date="2020-01" db="EMBL/GenBank/DDBJ databases">
        <authorList>
            <consortium name="DOE Joint Genome Institute"/>
            <person name="Haridas S."/>
            <person name="Albert R."/>
            <person name="Binder M."/>
            <person name="Bloem J."/>
            <person name="Labutti K."/>
            <person name="Salamov A."/>
            <person name="Andreopoulos B."/>
            <person name="Baker S.E."/>
            <person name="Barry K."/>
            <person name="Bills G."/>
            <person name="Bluhm B.H."/>
            <person name="Cannon C."/>
            <person name="Castanera R."/>
            <person name="Culley D.E."/>
            <person name="Daum C."/>
            <person name="Ezra D."/>
            <person name="Gonzalez J.B."/>
            <person name="Henrissat B."/>
            <person name="Kuo A."/>
            <person name="Liang C."/>
            <person name="Lipzen A."/>
            <person name="Lutzoni F."/>
            <person name="Magnuson J."/>
            <person name="Mondo S."/>
            <person name="Nolan M."/>
            <person name="Ohm R."/>
            <person name="Pangilinan J."/>
            <person name="Park H.-J."/>
            <person name="Ramirez L."/>
            <person name="Alfaro M."/>
            <person name="Sun H."/>
            <person name="Tritt A."/>
            <person name="Yoshinaga Y."/>
            <person name="Zwiers L.-H."/>
            <person name="Turgeon B.G."/>
            <person name="Goodwin S.B."/>
            <person name="Spatafora J.W."/>
            <person name="Crous P.W."/>
            <person name="Grigoriev I.V."/>
        </authorList>
    </citation>
    <scope>NUCLEOTIDE SEQUENCE</scope>
    <source>
        <strain evidence="1">P77</strain>
    </source>
</reference>
<evidence type="ECO:0000313" key="1">
    <source>
        <dbReference type="EMBL" id="KAF1830979.1"/>
    </source>
</evidence>
<organism evidence="1 2">
    <name type="scientific">Decorospora gaudefroyi</name>
    <dbReference type="NCBI Taxonomy" id="184978"/>
    <lineage>
        <taxon>Eukaryota</taxon>
        <taxon>Fungi</taxon>
        <taxon>Dikarya</taxon>
        <taxon>Ascomycota</taxon>
        <taxon>Pezizomycotina</taxon>
        <taxon>Dothideomycetes</taxon>
        <taxon>Pleosporomycetidae</taxon>
        <taxon>Pleosporales</taxon>
        <taxon>Pleosporineae</taxon>
        <taxon>Pleosporaceae</taxon>
        <taxon>Decorospora</taxon>
    </lineage>
</organism>
<keyword evidence="2" id="KW-1185">Reference proteome</keyword>
<sequence length="100" mass="10727">MALLCDVAVFASLKAAYREQVERLEQGGVNTIGKEHFTSLFSPARAKAFTAKNIKAGFAASGLFPFNLDRVLNSMPKPAIGPFTALTADKVIVKPSSQEI</sequence>
<proteinExistence type="predicted"/>
<gene>
    <name evidence="1" type="ORF">BDW02DRAFT_572451</name>
</gene>